<feature type="transmembrane region" description="Helical" evidence="2">
    <location>
        <begin position="39"/>
        <end position="57"/>
    </location>
</feature>
<accession>E4N442</accession>
<keyword evidence="2" id="KW-1133">Transmembrane helix</keyword>
<evidence type="ECO:0008006" key="5">
    <source>
        <dbReference type="Google" id="ProtNLM"/>
    </source>
</evidence>
<keyword evidence="2" id="KW-0812">Transmembrane</keyword>
<evidence type="ECO:0000313" key="4">
    <source>
        <dbReference type="Proteomes" id="UP000007076"/>
    </source>
</evidence>
<dbReference type="eggNOG" id="COG3463">
    <property type="taxonomic scope" value="Bacteria"/>
</dbReference>
<reference evidence="3 4" key="1">
    <citation type="journal article" date="2010" name="DNA Res.">
        <title>Genome sequence of Kitasatospora setae NBRC 14216T: an evolutionary snapshot of the family Streptomycetaceae.</title>
        <authorList>
            <person name="Ichikawa N."/>
            <person name="Oguchi A."/>
            <person name="Ikeda H."/>
            <person name="Ishikawa J."/>
            <person name="Kitani S."/>
            <person name="Watanabe Y."/>
            <person name="Nakamura S."/>
            <person name="Katano Y."/>
            <person name="Kishi E."/>
            <person name="Sasagawa M."/>
            <person name="Ankai A."/>
            <person name="Fukui S."/>
            <person name="Hashimoto Y."/>
            <person name="Kamata S."/>
            <person name="Otoguro M."/>
            <person name="Tanikawa S."/>
            <person name="Nihira T."/>
            <person name="Horinouchi S."/>
            <person name="Ohnishi Y."/>
            <person name="Hayakawa M."/>
            <person name="Kuzuyama T."/>
            <person name="Arisawa A."/>
            <person name="Nomoto F."/>
            <person name="Miura H."/>
            <person name="Takahashi Y."/>
            <person name="Fujita N."/>
        </authorList>
    </citation>
    <scope>NUCLEOTIDE SEQUENCE [LARGE SCALE GENOMIC DNA]</scope>
    <source>
        <strain evidence="4">ATCC 33774 / DSM 43861 / JCM 3304 / KCC A-0304 / NBRC 14216 / KM-6054</strain>
    </source>
</reference>
<dbReference type="STRING" id="452652.KSE_01220"/>
<feature type="region of interest" description="Disordered" evidence="1">
    <location>
        <begin position="1"/>
        <end position="24"/>
    </location>
</feature>
<feature type="transmembrane region" description="Helical" evidence="2">
    <location>
        <begin position="361"/>
        <end position="380"/>
    </location>
</feature>
<dbReference type="PATRIC" id="fig|452652.3.peg.113"/>
<keyword evidence="4" id="KW-1185">Reference proteome</keyword>
<evidence type="ECO:0000313" key="3">
    <source>
        <dbReference type="EMBL" id="BAJ25973.1"/>
    </source>
</evidence>
<dbReference type="EMBL" id="AP010968">
    <property type="protein sequence ID" value="BAJ25973.1"/>
    <property type="molecule type" value="Genomic_DNA"/>
</dbReference>
<sequence length="489" mass="52035">MTVQRPTPAPAPPPADRPHGPTPATTRARVAALLRGPGVIAWGLAAGFAALYLCVAVNRNRRGLGKAYDLGIFEQAVRAYAHGRAPIVPLKGPGYHLLGDHFHPLLAVLAPFYRVFPGPLTLVTAQALLMALAVVPLARWAHEVGGARLAVLVGGATGASWGIVRAVADDFHEIAFAVPLLAFAATALGRRRPLAAALWALPLLLVKEDLGLTVAAFGLLIAWRARRERRTPVPGLVLAGVGVAAAALIVLVVLPSFNPHGGFDYWQQLDGSGSGPLWALPLRLGWPPVKWLLLFLLAATTGFLALRSPLALLCVPTLGWRLLADNPHYWGVSYHYSAVLMPLLFAALVDAVRRSGTGSRAVRRGLAATVLVAVVTLPLYPLHEVVMPEAWGTSARVVETRAMLARVPDGAAVAASNRLAAQLTARADVTLVCREPVGAGPRWVAVDLRDPSVKAPCATADTARMLARYRDAGYLTRFDRDGLLLLERP</sequence>
<dbReference type="KEGG" id="ksk:KSE_01220"/>
<dbReference type="Pfam" id="PF09852">
    <property type="entry name" value="DUF2079"/>
    <property type="match status" value="1"/>
</dbReference>
<organism evidence="3 4">
    <name type="scientific">Kitasatospora setae (strain ATCC 33774 / DSM 43861 / JCM 3304 / KCC A-0304 / NBRC 14216 / KM-6054)</name>
    <name type="common">Streptomyces setae</name>
    <dbReference type="NCBI Taxonomy" id="452652"/>
    <lineage>
        <taxon>Bacteria</taxon>
        <taxon>Bacillati</taxon>
        <taxon>Actinomycetota</taxon>
        <taxon>Actinomycetes</taxon>
        <taxon>Kitasatosporales</taxon>
        <taxon>Streptomycetaceae</taxon>
        <taxon>Kitasatospora</taxon>
    </lineage>
</organism>
<feature type="transmembrane region" description="Helical" evidence="2">
    <location>
        <begin position="196"/>
        <end position="223"/>
    </location>
</feature>
<dbReference type="Proteomes" id="UP000007076">
    <property type="component" value="Chromosome"/>
</dbReference>
<feature type="transmembrane region" description="Helical" evidence="2">
    <location>
        <begin position="171"/>
        <end position="190"/>
    </location>
</feature>
<dbReference type="InterPro" id="IPR018650">
    <property type="entry name" value="STSV1_Orf64"/>
</dbReference>
<dbReference type="AlphaFoldDB" id="E4N442"/>
<feature type="transmembrane region" description="Helical" evidence="2">
    <location>
        <begin position="329"/>
        <end position="349"/>
    </location>
</feature>
<feature type="transmembrane region" description="Helical" evidence="2">
    <location>
        <begin position="147"/>
        <end position="164"/>
    </location>
</feature>
<name>E4N442_KITSK</name>
<evidence type="ECO:0000256" key="2">
    <source>
        <dbReference type="SAM" id="Phobius"/>
    </source>
</evidence>
<gene>
    <name evidence="3" type="ordered locus">KSE_01220</name>
</gene>
<feature type="transmembrane region" description="Helical" evidence="2">
    <location>
        <begin position="120"/>
        <end position="141"/>
    </location>
</feature>
<keyword evidence="2" id="KW-0472">Membrane</keyword>
<dbReference type="HOGENOM" id="CLU_029114_0_0_11"/>
<feature type="transmembrane region" description="Helical" evidence="2">
    <location>
        <begin position="235"/>
        <end position="257"/>
    </location>
</feature>
<evidence type="ECO:0000256" key="1">
    <source>
        <dbReference type="SAM" id="MobiDB-lite"/>
    </source>
</evidence>
<proteinExistence type="predicted"/>
<protein>
    <recommendedName>
        <fullName evidence="5">Glycosyltransferase RgtA/B/C/D-like domain-containing protein</fullName>
    </recommendedName>
</protein>